<dbReference type="GO" id="GO:0046872">
    <property type="term" value="F:metal ion binding"/>
    <property type="evidence" value="ECO:0007669"/>
    <property type="project" value="UniProtKB-KW"/>
</dbReference>
<keyword evidence="6 11" id="KW-0560">Oxidoreductase</keyword>
<dbReference type="SUPFAM" id="SSF52922">
    <property type="entry name" value="TK C-terminal domain-like"/>
    <property type="match status" value="1"/>
</dbReference>
<keyword evidence="9 11" id="KW-0670">Pyruvate</keyword>
<evidence type="ECO:0000313" key="13">
    <source>
        <dbReference type="EMBL" id="CAG9857502.1"/>
    </source>
</evidence>
<dbReference type="OrthoDB" id="10266385at2759"/>
<dbReference type="InterPro" id="IPR009014">
    <property type="entry name" value="Transketo_C/PFOR_II"/>
</dbReference>
<accession>A0A9N9TKC5</accession>
<keyword evidence="14" id="KW-1185">Reference proteome</keyword>
<dbReference type="FunFam" id="3.40.50.970:FF:000006">
    <property type="entry name" value="Pyruvate dehydrogenase E1 component subunit beta"/>
    <property type="match status" value="1"/>
</dbReference>
<sequence>MATIKSLSLLGQLNKLSYVNRHFSTTKLTAAKQMTVRDSLNSAMDEEMERDDKVFIMGEEVAQYDGAYKVTRGLWKKYGDKRVIDTPITEMGFAGIATGAAMAGLRPICEFMTFNFAMQAIDHIINSAAKTFYMSAGRVNVPIVFRGPNGAASGVAAQHSQCFAAWYTHVPGLKVISPYNSEDCKGLLKAAIRDPDPVVFLENELLYGVQYPMSDEALSKDFVLPIGKAKIEKPGKHITLVAHSKAVELCLEAAKELSGKGIEAEVINLRTLRPLDVDTIAKSVSKTNHLISVEQGWPSCGIGAEILARIMESETFFHLDQPAIRLTGADVPMPYAKSLEAAAIPVAKDIVEAVKKLLKVK</sequence>
<evidence type="ECO:0000313" key="14">
    <source>
        <dbReference type="Proteomes" id="UP001153712"/>
    </source>
</evidence>
<dbReference type="Proteomes" id="UP001153712">
    <property type="component" value="Chromosome 14"/>
</dbReference>
<dbReference type="CDD" id="cd07036">
    <property type="entry name" value="TPP_PYR_E1-PDHc-beta_like"/>
    <property type="match status" value="1"/>
</dbReference>
<dbReference type="NCBIfam" id="NF008854">
    <property type="entry name" value="PRK11892.1"/>
    <property type="match status" value="1"/>
</dbReference>
<evidence type="ECO:0000256" key="3">
    <source>
        <dbReference type="ARBA" id="ARBA00022723"/>
    </source>
</evidence>
<dbReference type="EC" id="1.2.4.1" evidence="11"/>
<evidence type="ECO:0000256" key="6">
    <source>
        <dbReference type="ARBA" id="ARBA00023002"/>
    </source>
</evidence>
<evidence type="ECO:0000256" key="1">
    <source>
        <dbReference type="ARBA" id="ARBA00001964"/>
    </source>
</evidence>
<dbReference type="GO" id="GO:0005739">
    <property type="term" value="C:mitochondrion"/>
    <property type="evidence" value="ECO:0007669"/>
    <property type="project" value="UniProtKB-SubCell"/>
</dbReference>
<comment type="function">
    <text evidence="11">The pyruvate dehydrogenase complex catalyzes the overall conversion of pyruvate to acetyl-CoA and CO2.</text>
</comment>
<dbReference type="SMART" id="SM00861">
    <property type="entry name" value="Transket_pyr"/>
    <property type="match status" value="1"/>
</dbReference>
<dbReference type="InterPro" id="IPR027110">
    <property type="entry name" value="PDHB_mito-type"/>
</dbReference>
<dbReference type="FunFam" id="3.40.50.920:FF:000001">
    <property type="entry name" value="Pyruvate dehydrogenase E1 beta subunit"/>
    <property type="match status" value="1"/>
</dbReference>
<keyword evidence="4" id="KW-0809">Transit peptide</keyword>
<dbReference type="Pfam" id="PF02779">
    <property type="entry name" value="Transket_pyr"/>
    <property type="match status" value="1"/>
</dbReference>
<evidence type="ECO:0000256" key="4">
    <source>
        <dbReference type="ARBA" id="ARBA00022946"/>
    </source>
</evidence>
<dbReference type="GO" id="GO:0004739">
    <property type="term" value="F:pyruvate dehydrogenase (acetyl-transferring) activity"/>
    <property type="evidence" value="ECO:0007669"/>
    <property type="project" value="UniProtKB-UniRule"/>
</dbReference>
<evidence type="ECO:0000256" key="2">
    <source>
        <dbReference type="ARBA" id="ARBA00004173"/>
    </source>
</evidence>
<comment type="catalytic activity">
    <reaction evidence="10 11">
        <text>N(6)-[(R)-lipoyl]-L-lysyl-[protein] + pyruvate + H(+) = N(6)-[(R)-S(8)-acetyldihydrolipoyl]-L-lysyl-[protein] + CO2</text>
        <dbReference type="Rhea" id="RHEA:19189"/>
        <dbReference type="Rhea" id="RHEA-COMP:10474"/>
        <dbReference type="Rhea" id="RHEA-COMP:10478"/>
        <dbReference type="ChEBI" id="CHEBI:15361"/>
        <dbReference type="ChEBI" id="CHEBI:15378"/>
        <dbReference type="ChEBI" id="CHEBI:16526"/>
        <dbReference type="ChEBI" id="CHEBI:83099"/>
        <dbReference type="ChEBI" id="CHEBI:83111"/>
        <dbReference type="EC" id="1.2.4.1"/>
    </reaction>
</comment>
<protein>
    <recommendedName>
        <fullName evidence="11">Pyruvate dehydrogenase E1 component subunit beta</fullName>
        <ecNumber evidence="11">1.2.4.1</ecNumber>
    </recommendedName>
</protein>
<dbReference type="PANTHER" id="PTHR11624">
    <property type="entry name" value="DEHYDROGENASE RELATED"/>
    <property type="match status" value="1"/>
</dbReference>
<evidence type="ECO:0000259" key="12">
    <source>
        <dbReference type="SMART" id="SM00861"/>
    </source>
</evidence>
<evidence type="ECO:0000256" key="5">
    <source>
        <dbReference type="ARBA" id="ARBA00022958"/>
    </source>
</evidence>
<dbReference type="Gene3D" id="3.40.50.970">
    <property type="match status" value="1"/>
</dbReference>
<dbReference type="InterPro" id="IPR033248">
    <property type="entry name" value="Transketolase_C"/>
</dbReference>
<comment type="subcellular location">
    <subcellularLocation>
        <location evidence="2">Mitochondrion</location>
    </subcellularLocation>
</comment>
<keyword evidence="8" id="KW-0496">Mitochondrion</keyword>
<dbReference type="NCBIfam" id="NF006667">
    <property type="entry name" value="PRK09212.1"/>
    <property type="match status" value="1"/>
</dbReference>
<organism evidence="13 14">
    <name type="scientific">Phyllotreta striolata</name>
    <name type="common">Striped flea beetle</name>
    <name type="synonym">Crioceris striolata</name>
    <dbReference type="NCBI Taxonomy" id="444603"/>
    <lineage>
        <taxon>Eukaryota</taxon>
        <taxon>Metazoa</taxon>
        <taxon>Ecdysozoa</taxon>
        <taxon>Arthropoda</taxon>
        <taxon>Hexapoda</taxon>
        <taxon>Insecta</taxon>
        <taxon>Pterygota</taxon>
        <taxon>Neoptera</taxon>
        <taxon>Endopterygota</taxon>
        <taxon>Coleoptera</taxon>
        <taxon>Polyphaga</taxon>
        <taxon>Cucujiformia</taxon>
        <taxon>Chrysomeloidea</taxon>
        <taxon>Chrysomelidae</taxon>
        <taxon>Galerucinae</taxon>
        <taxon>Alticini</taxon>
        <taxon>Phyllotreta</taxon>
    </lineage>
</organism>
<dbReference type="AlphaFoldDB" id="A0A9N9TKC5"/>
<gene>
    <name evidence="13" type="ORF">PHYEVI_LOCUS3907</name>
</gene>
<keyword evidence="3" id="KW-0479">Metal-binding</keyword>
<feature type="domain" description="Transketolase-like pyrimidine-binding" evidence="12">
    <location>
        <begin position="34"/>
        <end position="209"/>
    </location>
</feature>
<evidence type="ECO:0000256" key="11">
    <source>
        <dbReference type="RuleBase" id="RU364074"/>
    </source>
</evidence>
<evidence type="ECO:0000256" key="9">
    <source>
        <dbReference type="ARBA" id="ARBA00023317"/>
    </source>
</evidence>
<dbReference type="InterPro" id="IPR029061">
    <property type="entry name" value="THDP-binding"/>
</dbReference>
<evidence type="ECO:0000256" key="7">
    <source>
        <dbReference type="ARBA" id="ARBA00023052"/>
    </source>
</evidence>
<dbReference type="EMBL" id="OU900107">
    <property type="protein sequence ID" value="CAG9857502.1"/>
    <property type="molecule type" value="Genomic_DNA"/>
</dbReference>
<evidence type="ECO:0000256" key="10">
    <source>
        <dbReference type="ARBA" id="ARBA00051231"/>
    </source>
</evidence>
<evidence type="ECO:0000256" key="8">
    <source>
        <dbReference type="ARBA" id="ARBA00023128"/>
    </source>
</evidence>
<keyword evidence="7 11" id="KW-0786">Thiamine pyrophosphate</keyword>
<comment type="cofactor">
    <cofactor evidence="1 11">
        <name>thiamine diphosphate</name>
        <dbReference type="ChEBI" id="CHEBI:58937"/>
    </cofactor>
</comment>
<reference evidence="13" key="1">
    <citation type="submission" date="2022-01" db="EMBL/GenBank/DDBJ databases">
        <authorList>
            <person name="King R."/>
        </authorList>
    </citation>
    <scope>NUCLEOTIDE SEQUENCE</scope>
</reference>
<dbReference type="PANTHER" id="PTHR11624:SF96">
    <property type="entry name" value="PYRUVATE DEHYDROGENASE E1 COMPONENT SUBUNIT BETA, MITOCHONDRIAL"/>
    <property type="match status" value="1"/>
</dbReference>
<dbReference type="Pfam" id="PF02780">
    <property type="entry name" value="Transketolase_C"/>
    <property type="match status" value="1"/>
</dbReference>
<dbReference type="InterPro" id="IPR005475">
    <property type="entry name" value="Transketolase-like_Pyr-bd"/>
</dbReference>
<name>A0A9N9TKC5_PHYSR</name>
<dbReference type="GO" id="GO:0006086">
    <property type="term" value="P:pyruvate decarboxylation to acetyl-CoA"/>
    <property type="evidence" value="ECO:0007669"/>
    <property type="project" value="InterPro"/>
</dbReference>
<proteinExistence type="predicted"/>
<dbReference type="Gene3D" id="3.40.50.920">
    <property type="match status" value="1"/>
</dbReference>
<keyword evidence="5" id="KW-0630">Potassium</keyword>
<dbReference type="SUPFAM" id="SSF52518">
    <property type="entry name" value="Thiamin diphosphate-binding fold (THDP-binding)"/>
    <property type="match status" value="1"/>
</dbReference>